<dbReference type="Proteomes" id="UP000237000">
    <property type="component" value="Unassembled WGS sequence"/>
</dbReference>
<organism evidence="1 2">
    <name type="scientific">Trema orientale</name>
    <name type="common">Charcoal tree</name>
    <name type="synonym">Celtis orientalis</name>
    <dbReference type="NCBI Taxonomy" id="63057"/>
    <lineage>
        <taxon>Eukaryota</taxon>
        <taxon>Viridiplantae</taxon>
        <taxon>Streptophyta</taxon>
        <taxon>Embryophyta</taxon>
        <taxon>Tracheophyta</taxon>
        <taxon>Spermatophyta</taxon>
        <taxon>Magnoliopsida</taxon>
        <taxon>eudicotyledons</taxon>
        <taxon>Gunneridae</taxon>
        <taxon>Pentapetalae</taxon>
        <taxon>rosids</taxon>
        <taxon>fabids</taxon>
        <taxon>Rosales</taxon>
        <taxon>Cannabaceae</taxon>
        <taxon>Trema</taxon>
    </lineage>
</organism>
<evidence type="ECO:0000313" key="1">
    <source>
        <dbReference type="EMBL" id="PON87093.1"/>
    </source>
</evidence>
<reference evidence="2" key="1">
    <citation type="submission" date="2016-06" db="EMBL/GenBank/DDBJ databases">
        <title>Parallel loss of symbiosis genes in relatives of nitrogen-fixing non-legume Parasponia.</title>
        <authorList>
            <person name="Van Velzen R."/>
            <person name="Holmer R."/>
            <person name="Bu F."/>
            <person name="Rutten L."/>
            <person name="Van Zeijl A."/>
            <person name="Liu W."/>
            <person name="Santuari L."/>
            <person name="Cao Q."/>
            <person name="Sharma T."/>
            <person name="Shen D."/>
            <person name="Roswanjaya Y."/>
            <person name="Wardhani T."/>
            <person name="Kalhor M.S."/>
            <person name="Jansen J."/>
            <person name="Van den Hoogen J."/>
            <person name="Gungor B."/>
            <person name="Hartog M."/>
            <person name="Hontelez J."/>
            <person name="Verver J."/>
            <person name="Yang W.-C."/>
            <person name="Schijlen E."/>
            <person name="Repin R."/>
            <person name="Schilthuizen M."/>
            <person name="Schranz E."/>
            <person name="Heidstra R."/>
            <person name="Miyata K."/>
            <person name="Fedorova E."/>
            <person name="Kohlen W."/>
            <person name="Bisseling T."/>
            <person name="Smit S."/>
            <person name="Geurts R."/>
        </authorList>
    </citation>
    <scope>NUCLEOTIDE SEQUENCE [LARGE SCALE GENOMIC DNA]</scope>
    <source>
        <strain evidence="2">cv. RG33-2</strain>
    </source>
</reference>
<gene>
    <name evidence="1" type="ORF">TorRG33x02_170420</name>
</gene>
<dbReference type="EMBL" id="JXTC01000121">
    <property type="protein sequence ID" value="PON87093.1"/>
    <property type="molecule type" value="Genomic_DNA"/>
</dbReference>
<dbReference type="AlphaFoldDB" id="A0A2P5ENH0"/>
<keyword evidence="2" id="KW-1185">Reference proteome</keyword>
<protein>
    <submittedName>
        <fullName evidence="1">Uncharacterized protein</fullName>
    </submittedName>
</protein>
<proteinExistence type="predicted"/>
<sequence length="64" mass="7715">MKRIFLWRPYLCNHQNSHQPLIAPQMTSITSNLIKLKLHSPNFLLPLEKRRSRRRKARFGYKSP</sequence>
<accession>A0A2P5ENH0</accession>
<dbReference type="InParanoid" id="A0A2P5ENH0"/>
<evidence type="ECO:0000313" key="2">
    <source>
        <dbReference type="Proteomes" id="UP000237000"/>
    </source>
</evidence>
<comment type="caution">
    <text evidence="1">The sequence shown here is derived from an EMBL/GenBank/DDBJ whole genome shotgun (WGS) entry which is preliminary data.</text>
</comment>
<dbReference type="OrthoDB" id="10310158at2759"/>
<name>A0A2P5ENH0_TREOI</name>